<dbReference type="EMBL" id="MSFK01000050">
    <property type="protein sequence ID" value="PWY66853.1"/>
    <property type="molecule type" value="Genomic_DNA"/>
</dbReference>
<protein>
    <recommendedName>
        <fullName evidence="4">Secreted protein</fullName>
    </recommendedName>
</protein>
<accession>A0A317UXT1</accession>
<feature type="signal peptide" evidence="1">
    <location>
        <begin position="1"/>
        <end position="26"/>
    </location>
</feature>
<dbReference type="Proteomes" id="UP000246702">
    <property type="component" value="Unassembled WGS sequence"/>
</dbReference>
<evidence type="ECO:0000256" key="1">
    <source>
        <dbReference type="SAM" id="SignalP"/>
    </source>
</evidence>
<proteinExistence type="predicted"/>
<organism evidence="2 3">
    <name type="scientific">Aspergillus sclerotioniger CBS 115572</name>
    <dbReference type="NCBI Taxonomy" id="1450535"/>
    <lineage>
        <taxon>Eukaryota</taxon>
        <taxon>Fungi</taxon>
        <taxon>Dikarya</taxon>
        <taxon>Ascomycota</taxon>
        <taxon>Pezizomycotina</taxon>
        <taxon>Eurotiomycetes</taxon>
        <taxon>Eurotiomycetidae</taxon>
        <taxon>Eurotiales</taxon>
        <taxon>Aspergillaceae</taxon>
        <taxon>Aspergillus</taxon>
        <taxon>Aspergillus subgen. Circumdati</taxon>
    </lineage>
</organism>
<evidence type="ECO:0000313" key="3">
    <source>
        <dbReference type="Proteomes" id="UP000246702"/>
    </source>
</evidence>
<gene>
    <name evidence="2" type="ORF">BO94DRAFT_331586</name>
</gene>
<sequence>MPLRPVSRHLSCLFILFSSYSPHVSAISLSSYPSYSPYGDTDLPSQSFLPFFSLFQELILSPDLLPMLLNGWVVGICDE</sequence>
<evidence type="ECO:0000313" key="2">
    <source>
        <dbReference type="EMBL" id="PWY66853.1"/>
    </source>
</evidence>
<name>A0A317UXT1_9EURO</name>
<dbReference type="AlphaFoldDB" id="A0A317UXT1"/>
<feature type="chain" id="PRO_5016289316" description="Secreted protein" evidence="1">
    <location>
        <begin position="27"/>
        <end position="79"/>
    </location>
</feature>
<dbReference type="GeneID" id="37109124"/>
<keyword evidence="3" id="KW-1185">Reference proteome</keyword>
<evidence type="ECO:0008006" key="4">
    <source>
        <dbReference type="Google" id="ProtNLM"/>
    </source>
</evidence>
<comment type="caution">
    <text evidence="2">The sequence shown here is derived from an EMBL/GenBank/DDBJ whole genome shotgun (WGS) entry which is preliminary data.</text>
</comment>
<dbReference type="RefSeq" id="XP_025461789.1">
    <property type="nucleotide sequence ID" value="XM_025606981.1"/>
</dbReference>
<reference evidence="2 3" key="1">
    <citation type="submission" date="2016-12" db="EMBL/GenBank/DDBJ databases">
        <title>The genomes of Aspergillus section Nigri reveals drivers in fungal speciation.</title>
        <authorList>
            <consortium name="DOE Joint Genome Institute"/>
            <person name="Vesth T.C."/>
            <person name="Nybo J."/>
            <person name="Theobald S."/>
            <person name="Brandl J."/>
            <person name="Frisvad J.C."/>
            <person name="Nielsen K.F."/>
            <person name="Lyhne E.K."/>
            <person name="Kogle M.E."/>
            <person name="Kuo A."/>
            <person name="Riley R."/>
            <person name="Clum A."/>
            <person name="Nolan M."/>
            <person name="Lipzen A."/>
            <person name="Salamov A."/>
            <person name="Henrissat B."/>
            <person name="Wiebenga A."/>
            <person name="De Vries R.P."/>
            <person name="Grigoriev I.V."/>
            <person name="Mortensen U.H."/>
            <person name="Andersen M.R."/>
            <person name="Baker S.E."/>
        </authorList>
    </citation>
    <scope>NUCLEOTIDE SEQUENCE [LARGE SCALE GENOMIC DNA]</scope>
    <source>
        <strain evidence="2 3">CBS 115572</strain>
    </source>
</reference>
<keyword evidence="1" id="KW-0732">Signal</keyword>